<dbReference type="Gene3D" id="3.40.50.300">
    <property type="entry name" value="P-loop containing nucleotide triphosphate hydrolases"/>
    <property type="match status" value="2"/>
</dbReference>
<dbReference type="OrthoDB" id="6500128at2759"/>
<dbReference type="InterPro" id="IPR003593">
    <property type="entry name" value="AAA+_ATPase"/>
</dbReference>
<dbReference type="SUPFAM" id="SSF52540">
    <property type="entry name" value="P-loop containing nucleoside triphosphate hydrolases"/>
    <property type="match status" value="3"/>
</dbReference>
<evidence type="ECO:0000313" key="12">
    <source>
        <dbReference type="EMBL" id="EZG61984.1"/>
    </source>
</evidence>
<dbReference type="PANTHER" id="PTHR43394">
    <property type="entry name" value="ATP-DEPENDENT PERMEASE MDL1, MITOCHONDRIAL"/>
    <property type="match status" value="1"/>
</dbReference>
<protein>
    <submittedName>
        <fullName evidence="12">Multidrug resistance protein-like transporter family ATP-binding cassette domain protein</fullName>
        <ecNumber evidence="12">3.6.3.44</ecNumber>
    </submittedName>
</protein>
<evidence type="ECO:0000256" key="9">
    <source>
        <dbReference type="SAM" id="Phobius"/>
    </source>
</evidence>
<dbReference type="InterPro" id="IPR003439">
    <property type="entry name" value="ABC_transporter-like_ATP-bd"/>
</dbReference>
<dbReference type="CDD" id="cd18578">
    <property type="entry name" value="ABC_6TM_Pgp_ABCB1_D2_like"/>
    <property type="match status" value="1"/>
</dbReference>
<feature type="transmembrane region" description="Helical" evidence="9">
    <location>
        <begin position="778"/>
        <end position="796"/>
    </location>
</feature>
<dbReference type="InterPro" id="IPR027417">
    <property type="entry name" value="P-loop_NTPase"/>
</dbReference>
<feature type="transmembrane region" description="Helical" evidence="9">
    <location>
        <begin position="725"/>
        <end position="758"/>
    </location>
</feature>
<dbReference type="SMART" id="SM00382">
    <property type="entry name" value="AAA"/>
    <property type="match status" value="2"/>
</dbReference>
<keyword evidence="7 9" id="KW-0472">Membrane</keyword>
<evidence type="ECO:0000256" key="6">
    <source>
        <dbReference type="ARBA" id="ARBA00022989"/>
    </source>
</evidence>
<dbReference type="InterPro" id="IPR017871">
    <property type="entry name" value="ABC_transporter-like_CS"/>
</dbReference>
<feature type="transmembrane region" description="Helical" evidence="9">
    <location>
        <begin position="199"/>
        <end position="215"/>
    </location>
</feature>
<feature type="domain" description="ABC transporter" evidence="10">
    <location>
        <begin position="1061"/>
        <end position="1341"/>
    </location>
</feature>
<feature type="domain" description="ABC transporter" evidence="10">
    <location>
        <begin position="407"/>
        <end position="650"/>
    </location>
</feature>
<evidence type="ECO:0000256" key="1">
    <source>
        <dbReference type="ARBA" id="ARBA00004141"/>
    </source>
</evidence>
<evidence type="ECO:0000256" key="8">
    <source>
        <dbReference type="SAM" id="MobiDB-lite"/>
    </source>
</evidence>
<comment type="similarity">
    <text evidence="2">Belongs to the ABC transporter superfamily. ABCB family. Multidrug resistance exporter (TC 3.A.1.201) subfamily.</text>
</comment>
<feature type="transmembrane region" description="Helical" evidence="9">
    <location>
        <begin position="221"/>
        <end position="239"/>
    </location>
</feature>
<dbReference type="Pfam" id="PF00005">
    <property type="entry name" value="ABC_tran"/>
    <property type="match status" value="3"/>
</dbReference>
<feature type="transmembrane region" description="Helical" evidence="9">
    <location>
        <begin position="124"/>
        <end position="145"/>
    </location>
</feature>
<evidence type="ECO:0000313" key="13">
    <source>
        <dbReference type="Proteomes" id="UP000019763"/>
    </source>
</evidence>
<dbReference type="InterPro" id="IPR011527">
    <property type="entry name" value="ABC1_TM_dom"/>
</dbReference>
<dbReference type="GO" id="GO:0005524">
    <property type="term" value="F:ATP binding"/>
    <property type="evidence" value="ECO:0007669"/>
    <property type="project" value="UniProtKB-KW"/>
</dbReference>
<evidence type="ECO:0000256" key="5">
    <source>
        <dbReference type="ARBA" id="ARBA00022840"/>
    </source>
</evidence>
<evidence type="ECO:0000259" key="11">
    <source>
        <dbReference type="PROSITE" id="PS50929"/>
    </source>
</evidence>
<feature type="transmembrane region" description="Helical" evidence="9">
    <location>
        <begin position="342"/>
        <end position="362"/>
    </location>
</feature>
<comment type="subcellular location">
    <subcellularLocation>
        <location evidence="1">Membrane</location>
        <topology evidence="1">Multi-pass membrane protein</topology>
    </subcellularLocation>
</comment>
<dbReference type="EC" id="3.6.3.44" evidence="12"/>
<dbReference type="GO" id="GO:0015421">
    <property type="term" value="F:ABC-type oligopeptide transporter activity"/>
    <property type="evidence" value="ECO:0007669"/>
    <property type="project" value="TreeGrafter"/>
</dbReference>
<dbReference type="Proteomes" id="UP000019763">
    <property type="component" value="Unassembled WGS sequence"/>
</dbReference>
<dbReference type="FunFam" id="3.40.50.300:FF:000251">
    <property type="entry name" value="ABC transporter B family member 19"/>
    <property type="match status" value="1"/>
</dbReference>
<dbReference type="GeneID" id="22913149"/>
<dbReference type="RefSeq" id="XP_011130737.1">
    <property type="nucleotide sequence ID" value="XM_011132435.1"/>
</dbReference>
<feature type="domain" description="ABC transmembrane type-1" evidence="11">
    <location>
        <begin position="83"/>
        <end position="371"/>
    </location>
</feature>
<dbReference type="PROSITE" id="PS50929">
    <property type="entry name" value="ABC_TM1F"/>
    <property type="match status" value="2"/>
</dbReference>
<dbReference type="SUPFAM" id="SSF90123">
    <property type="entry name" value="ABC transporter transmembrane region"/>
    <property type="match status" value="2"/>
</dbReference>
<feature type="transmembrane region" description="Helical" evidence="9">
    <location>
        <begin position="80"/>
        <end position="104"/>
    </location>
</feature>
<comment type="caution">
    <text evidence="12">The sequence shown here is derived from an EMBL/GenBank/DDBJ whole genome shotgun (WGS) entry which is preliminary data.</text>
</comment>
<evidence type="ECO:0000256" key="7">
    <source>
        <dbReference type="ARBA" id="ARBA00023136"/>
    </source>
</evidence>
<keyword evidence="3 9" id="KW-0812">Transmembrane</keyword>
<name>A0A023B604_GRENI</name>
<evidence type="ECO:0000256" key="3">
    <source>
        <dbReference type="ARBA" id="ARBA00022692"/>
    </source>
</evidence>
<dbReference type="Gene3D" id="1.20.1560.10">
    <property type="entry name" value="ABC transporter type 1, transmembrane domain"/>
    <property type="match status" value="1"/>
</dbReference>
<dbReference type="CDD" id="cd18577">
    <property type="entry name" value="ABC_6TM_Pgp_ABCB1_D1_like"/>
    <property type="match status" value="1"/>
</dbReference>
<dbReference type="VEuPathDB" id="CryptoDB:GNI_088400"/>
<dbReference type="GO" id="GO:0005743">
    <property type="term" value="C:mitochondrial inner membrane"/>
    <property type="evidence" value="ECO:0007669"/>
    <property type="project" value="TreeGrafter"/>
</dbReference>
<sequence>MAEDSFAKRVSRMSSVAGDLVKSASIVAPGLTTYGSTIPAYNEELNAVHEELNAVVAEPAKSSNNPFLAFAFADKVDMCLLTLGTLLYIGLGTLQPIMTTFFGSGMTDAGMGKTDGLVDSCVKMAYLGVAGFFGMMAATICYEVSAERQVARIKRQYIQSALRLNVGFYDTVDVGTLASDVETSCVQIRNGVGNKTGEIFKNLSLFITGYVVALTKHWKMTLIMTCAVPILGGALMVMIRSIGKSAEKSKESYTVAGSIAEEAFPAIRTVAAFGLEPNFVERFGQEIEVSLKADYAGSTAKGAGIGFVFFVIFCTFGLGWLYGGNTIKNYVISEGPLGLSHASEVITAFFCVLMSAFCLGFIGPSVSALTTGSKAVVSVKEIIEKKSEIDPLSEEGLQPNYPVEGRITFEGVRFAYPSRPERDIYQSVSFDIQPGDTVALVGPSGCGKSTVIQLIERFYDVTGGQVKVDGVPIQEYNLAWLRNHMALVSQEPRLFCDTIRNNILQGKPDASEEEMIAAAKAANAHDFITALANGYDTDVGVGGGLLSGGQKQRVAIARAILRDPAIMILDEATSALDNQSEKIVQEALDKLLESKRRTTILIAHRLTTIRNANKIIVIDNVQGKGSVVIEQGCHDELMKIPNGVYKQLVEAQTVKGADEPKQEEVKLDMGPNAMRKLSKAHSKNSMARDGSIAGGQQREVEHQAGKSAGAQSPTRKLWTMMLKRSYNLFITMVICATCNGGFQPCNGLLVSAFLSGFFTWDVTLDNRGNADNIWHTSIKLAIVYICLGAFLCVTMFGENYFSDRNGAFIISELRKETFENVLYQDMEFFDNPAFNTGFLSSVLSADCEMAKTITGLNFIMTYRMIVTLIIGIIIAFTASWKIALVVGGMWCVILPLYALQVQLTKGTSIQVGKTDEVGSPAFVFNEIMMNLKTVAAFNLQLTMEQHYHDAVQHYLNIGTRNAYITAGGTAVSECMSYFASAAAYRFGAYLLGNGELSFTLMTRAVMSIMFAGNGAGRAAGFTSDAKRARIAVQNVFTVLEREPKMDARSELGLTPNFKKDVTVEHVKFRYPGRPTVPVLNDVHFTIPAGKTVAMVGESGSGKSTIIQFLERYYDVGASDYFAEIVELHNEEQKMAARENNATPVLLEDADGMFRGRVAVGGADIQDINLKQLRAQIGMVQQEPILFDLTVAENIRYGKLDATQQEIETAARAANAHEFIKQLPEGYDTCVGKGGKLLSGGQKQRVAIARALVRNPNVLLLDEATSALDPESEVIVQKALDELLKTSTRTTLVIAHRLSTIRNADLIVVFKPEAGAGSKIVEQGTHDELMRIPNGVYANLVNIAAQAGKG</sequence>
<organism evidence="12 13">
    <name type="scientific">Gregarina niphandrodes</name>
    <name type="common">Septate eugregarine</name>
    <dbReference type="NCBI Taxonomy" id="110365"/>
    <lineage>
        <taxon>Eukaryota</taxon>
        <taxon>Sar</taxon>
        <taxon>Alveolata</taxon>
        <taxon>Apicomplexa</taxon>
        <taxon>Conoidasida</taxon>
        <taxon>Gregarinasina</taxon>
        <taxon>Eugregarinorida</taxon>
        <taxon>Gregarinidae</taxon>
        <taxon>Gregarina</taxon>
    </lineage>
</organism>
<evidence type="ECO:0000259" key="10">
    <source>
        <dbReference type="PROSITE" id="PS50893"/>
    </source>
</evidence>
<dbReference type="eggNOG" id="KOG0055">
    <property type="taxonomic scope" value="Eukaryota"/>
</dbReference>
<keyword evidence="6 9" id="KW-1133">Transmembrane helix</keyword>
<dbReference type="GO" id="GO:0016887">
    <property type="term" value="F:ATP hydrolysis activity"/>
    <property type="evidence" value="ECO:0007669"/>
    <property type="project" value="InterPro"/>
</dbReference>
<feature type="transmembrane region" description="Helical" evidence="9">
    <location>
        <begin position="302"/>
        <end position="322"/>
    </location>
</feature>
<keyword evidence="12" id="KW-0378">Hydrolase</keyword>
<dbReference type="Pfam" id="PF00664">
    <property type="entry name" value="ABC_membrane"/>
    <property type="match status" value="2"/>
</dbReference>
<dbReference type="PROSITE" id="PS00211">
    <property type="entry name" value="ABC_TRANSPORTER_1"/>
    <property type="match status" value="2"/>
</dbReference>
<keyword evidence="13" id="KW-1185">Reference proteome</keyword>
<evidence type="ECO:0000256" key="4">
    <source>
        <dbReference type="ARBA" id="ARBA00022741"/>
    </source>
</evidence>
<dbReference type="InterPro" id="IPR039421">
    <property type="entry name" value="Type_1_exporter"/>
</dbReference>
<reference evidence="12" key="1">
    <citation type="submission" date="2013-12" db="EMBL/GenBank/DDBJ databases">
        <authorList>
            <person name="Omoto C.K."/>
            <person name="Sibley D."/>
            <person name="Venepally P."/>
            <person name="Hadjithomas M."/>
            <person name="Karamycheva S."/>
            <person name="Brunk B."/>
            <person name="Roos D."/>
            <person name="Caler E."/>
            <person name="Lorenzi H."/>
        </authorList>
    </citation>
    <scope>NUCLEOTIDE SEQUENCE</scope>
</reference>
<proteinExistence type="inferred from homology"/>
<accession>A0A023B604</accession>
<keyword evidence="4" id="KW-0547">Nucleotide-binding</keyword>
<feature type="domain" description="ABC transmembrane type-1" evidence="11">
    <location>
        <begin position="730"/>
        <end position="1027"/>
    </location>
</feature>
<keyword evidence="5" id="KW-0067">ATP-binding</keyword>
<dbReference type="PANTHER" id="PTHR43394:SF1">
    <property type="entry name" value="ATP-BINDING CASSETTE SUB-FAMILY B MEMBER 10, MITOCHONDRIAL"/>
    <property type="match status" value="1"/>
</dbReference>
<feature type="region of interest" description="Disordered" evidence="8">
    <location>
        <begin position="676"/>
        <end position="712"/>
    </location>
</feature>
<evidence type="ECO:0000256" key="2">
    <source>
        <dbReference type="ARBA" id="ARBA00007577"/>
    </source>
</evidence>
<gene>
    <name evidence="12" type="ORF">GNI_088400</name>
</gene>
<dbReference type="EMBL" id="AFNH02000664">
    <property type="protein sequence ID" value="EZG61984.1"/>
    <property type="molecule type" value="Genomic_DNA"/>
</dbReference>
<dbReference type="InterPro" id="IPR036640">
    <property type="entry name" value="ABC1_TM_sf"/>
</dbReference>
<dbReference type="PROSITE" id="PS50893">
    <property type="entry name" value="ABC_TRANSPORTER_2"/>
    <property type="match status" value="2"/>
</dbReference>
<dbReference type="GO" id="GO:0090374">
    <property type="term" value="P:oligopeptide export from mitochondrion"/>
    <property type="evidence" value="ECO:0007669"/>
    <property type="project" value="TreeGrafter"/>
</dbReference>
<dbReference type="OMA" id="VNGWIQM"/>